<keyword evidence="4 10" id="KW-0808">Transferase</keyword>
<evidence type="ECO:0000256" key="5">
    <source>
        <dbReference type="ARBA" id="ARBA00022694"/>
    </source>
</evidence>
<comment type="caution">
    <text evidence="10">Lacks conserved residue(s) required for the propagation of feature annotation.</text>
</comment>
<feature type="site" description="Interaction with substrate tRNA" evidence="10">
    <location>
        <position position="107"/>
    </location>
</feature>
<dbReference type="GO" id="GO:0006400">
    <property type="term" value="P:tRNA modification"/>
    <property type="evidence" value="ECO:0007669"/>
    <property type="project" value="TreeGrafter"/>
</dbReference>
<dbReference type="InterPro" id="IPR027417">
    <property type="entry name" value="P-loop_NTPase"/>
</dbReference>
<reference evidence="11 12" key="1">
    <citation type="submission" date="2019-01" db="EMBL/GenBank/DDBJ databases">
        <authorList>
            <person name="Chen W.-M."/>
        </authorList>
    </citation>
    <scope>NUCLEOTIDE SEQUENCE [LARGE SCALE GENOMIC DNA]</scope>
    <source>
        <strain evidence="11 12">FSY-15</strain>
    </source>
</reference>
<dbReference type="Gene3D" id="3.40.50.300">
    <property type="entry name" value="P-loop containing nucleotide triphosphate hydrolases"/>
    <property type="match status" value="1"/>
</dbReference>
<evidence type="ECO:0000313" key="12">
    <source>
        <dbReference type="Proteomes" id="UP000282832"/>
    </source>
</evidence>
<feature type="binding site" evidence="10">
    <location>
        <begin position="15"/>
        <end position="20"/>
    </location>
    <ligand>
        <name>substrate</name>
    </ligand>
</feature>
<dbReference type="EMBL" id="SACY01000001">
    <property type="protein sequence ID" value="RVU26886.1"/>
    <property type="molecule type" value="Genomic_DNA"/>
</dbReference>
<evidence type="ECO:0000256" key="7">
    <source>
        <dbReference type="ARBA" id="ARBA00022840"/>
    </source>
</evidence>
<evidence type="ECO:0000256" key="4">
    <source>
        <dbReference type="ARBA" id="ARBA00022679"/>
    </source>
</evidence>
<keyword evidence="12" id="KW-1185">Reference proteome</keyword>
<accession>A0A437PX87</accession>
<evidence type="ECO:0000256" key="1">
    <source>
        <dbReference type="ARBA" id="ARBA00001946"/>
    </source>
</evidence>
<dbReference type="Gene3D" id="1.10.287.890">
    <property type="entry name" value="Crystal structure of tRNA isopentenylpyrophosphate transferase (bh2366) domain"/>
    <property type="match status" value="1"/>
</dbReference>
<feature type="site" description="Interaction with substrate tRNA" evidence="10">
    <location>
        <position position="122"/>
    </location>
</feature>
<dbReference type="Proteomes" id="UP000282832">
    <property type="component" value="Unassembled WGS sequence"/>
</dbReference>
<name>A0A437PX87_9BACT</name>
<dbReference type="InterPro" id="IPR018022">
    <property type="entry name" value="IPT"/>
</dbReference>
<feature type="binding site" evidence="10">
    <location>
        <begin position="13"/>
        <end position="20"/>
    </location>
    <ligand>
        <name>ATP</name>
        <dbReference type="ChEBI" id="CHEBI:30616"/>
    </ligand>
</feature>
<keyword evidence="7 10" id="KW-0067">ATP-binding</keyword>
<dbReference type="OrthoDB" id="9776390at2"/>
<comment type="function">
    <text evidence="2 10">Catalyzes the transfer of a dimethylallyl group onto the adenine at position 37 in tRNAs that read codons beginning with uridine, leading to the formation of N6-(dimethylallyl)adenosine (i(6)A).</text>
</comment>
<dbReference type="RefSeq" id="WP_127802437.1">
    <property type="nucleotide sequence ID" value="NZ_SACY01000001.1"/>
</dbReference>
<dbReference type="SUPFAM" id="SSF52540">
    <property type="entry name" value="P-loop containing nucleoside triphosphate hydrolases"/>
    <property type="match status" value="1"/>
</dbReference>
<dbReference type="HAMAP" id="MF_00185">
    <property type="entry name" value="IPP_trans"/>
    <property type="match status" value="1"/>
</dbReference>
<organism evidence="11 12">
    <name type="scientific">Sandaracinomonas limnophila</name>
    <dbReference type="NCBI Taxonomy" id="1862386"/>
    <lineage>
        <taxon>Bacteria</taxon>
        <taxon>Pseudomonadati</taxon>
        <taxon>Bacteroidota</taxon>
        <taxon>Cytophagia</taxon>
        <taxon>Cytophagales</taxon>
        <taxon>Flectobacillaceae</taxon>
        <taxon>Sandaracinomonas</taxon>
    </lineage>
</organism>
<keyword evidence="5 10" id="KW-0819">tRNA processing</keyword>
<evidence type="ECO:0000256" key="6">
    <source>
        <dbReference type="ARBA" id="ARBA00022741"/>
    </source>
</evidence>
<evidence type="ECO:0000256" key="2">
    <source>
        <dbReference type="ARBA" id="ARBA00003213"/>
    </source>
</evidence>
<comment type="catalytic activity">
    <reaction evidence="9 10">
        <text>adenosine(37) in tRNA + dimethylallyl diphosphate = N(6)-dimethylallyladenosine(37) in tRNA + diphosphate</text>
        <dbReference type="Rhea" id="RHEA:26482"/>
        <dbReference type="Rhea" id="RHEA-COMP:10162"/>
        <dbReference type="Rhea" id="RHEA-COMP:10375"/>
        <dbReference type="ChEBI" id="CHEBI:33019"/>
        <dbReference type="ChEBI" id="CHEBI:57623"/>
        <dbReference type="ChEBI" id="CHEBI:74411"/>
        <dbReference type="ChEBI" id="CHEBI:74415"/>
        <dbReference type="EC" id="2.5.1.75"/>
    </reaction>
</comment>
<feature type="region of interest" description="Interaction with substrate tRNA" evidence="10">
    <location>
        <begin position="38"/>
        <end position="41"/>
    </location>
</feature>
<evidence type="ECO:0000256" key="9">
    <source>
        <dbReference type="ARBA" id="ARBA00049563"/>
    </source>
</evidence>
<comment type="caution">
    <text evidence="11">The sequence shown here is derived from an EMBL/GenBank/DDBJ whole genome shotgun (WGS) entry which is preliminary data.</text>
</comment>
<dbReference type="GO" id="GO:0005524">
    <property type="term" value="F:ATP binding"/>
    <property type="evidence" value="ECO:0007669"/>
    <property type="project" value="UniProtKB-UniRule"/>
</dbReference>
<gene>
    <name evidence="10" type="primary">miaA</name>
    <name evidence="11" type="ORF">EOJ36_02510</name>
</gene>
<sequence>MPNPKLPLIVLLGPTASGKTSLAVALAHAIDAEIISADSRQLYKGLDIGTGKDLKEYQLAGNTIPYHLIDSKEIGVEYSVAHFQFDAYQKIQDIEKRGHSVIICGGTGLYIESLLKDYTFSRLPPFLEKSIELNREFIVFGLAPPYEERRSRCQKRLLSRIDEGLIDEGERLLKQGVTFDQMRWLGLEYKWLADLLENKIDTEEFIKGLTIAIQQYAKRQMTFFRKMEKSGIKIHWIPFDYEQIKRIEWMKEKIFSEKGTT</sequence>
<evidence type="ECO:0000313" key="11">
    <source>
        <dbReference type="EMBL" id="RVU26886.1"/>
    </source>
</evidence>
<comment type="similarity">
    <text evidence="3 10">Belongs to the IPP transferase family.</text>
</comment>
<protein>
    <recommendedName>
        <fullName evidence="10">tRNA dimethylallyltransferase</fullName>
        <ecNumber evidence="10">2.5.1.75</ecNumber>
    </recommendedName>
    <alternativeName>
        <fullName evidence="10">Dimethylallyl diphosphate:tRNA dimethylallyltransferase</fullName>
        <shortName evidence="10">DMAPP:tRNA dimethylallyltransferase</shortName>
        <shortName evidence="10">DMATase</shortName>
    </alternativeName>
    <alternativeName>
        <fullName evidence="10">Isopentenyl-diphosphate:tRNA isopentenyltransferase</fullName>
        <shortName evidence="10">IPP transferase</shortName>
        <shortName evidence="10">IPPT</shortName>
        <shortName evidence="10">IPTase</shortName>
    </alternativeName>
</protein>
<evidence type="ECO:0000256" key="8">
    <source>
        <dbReference type="ARBA" id="ARBA00022842"/>
    </source>
</evidence>
<keyword evidence="6 10" id="KW-0547">Nucleotide-binding</keyword>
<keyword evidence="8 10" id="KW-0460">Magnesium</keyword>
<dbReference type="Pfam" id="PF01715">
    <property type="entry name" value="IPPT"/>
    <property type="match status" value="2"/>
</dbReference>
<dbReference type="EC" id="2.5.1.75" evidence="10"/>
<evidence type="ECO:0000256" key="10">
    <source>
        <dbReference type="HAMAP-Rule" id="MF_00185"/>
    </source>
</evidence>
<dbReference type="PANTHER" id="PTHR11088:SF60">
    <property type="entry name" value="TRNA DIMETHYLALLYLTRANSFERASE"/>
    <property type="match status" value="1"/>
</dbReference>
<dbReference type="PANTHER" id="PTHR11088">
    <property type="entry name" value="TRNA DIMETHYLALLYLTRANSFERASE"/>
    <property type="match status" value="1"/>
</dbReference>
<evidence type="ECO:0000256" key="3">
    <source>
        <dbReference type="ARBA" id="ARBA00005842"/>
    </source>
</evidence>
<dbReference type="AlphaFoldDB" id="A0A437PX87"/>
<dbReference type="InterPro" id="IPR039657">
    <property type="entry name" value="Dimethylallyltransferase"/>
</dbReference>
<comment type="subunit">
    <text evidence="10">Monomer.</text>
</comment>
<proteinExistence type="inferred from homology"/>
<comment type="cofactor">
    <cofactor evidence="1 10">
        <name>Mg(2+)</name>
        <dbReference type="ChEBI" id="CHEBI:18420"/>
    </cofactor>
</comment>
<dbReference type="GO" id="GO:0052381">
    <property type="term" value="F:tRNA dimethylallyltransferase activity"/>
    <property type="evidence" value="ECO:0007669"/>
    <property type="project" value="UniProtKB-UniRule"/>
</dbReference>